<keyword evidence="8 13" id="KW-0472">Membrane</keyword>
<dbReference type="Pfam" id="PF03896">
    <property type="entry name" value="TRAP_alpha"/>
    <property type="match status" value="1"/>
</dbReference>
<evidence type="ECO:0000256" key="4">
    <source>
        <dbReference type="ARBA" id="ARBA00022692"/>
    </source>
</evidence>
<evidence type="ECO:0000256" key="10">
    <source>
        <dbReference type="ARBA" id="ARBA00025854"/>
    </source>
</evidence>
<name>A0A1W0WPL4_HYPEX</name>
<keyword evidence="16" id="KW-1185">Reference proteome</keyword>
<evidence type="ECO:0000256" key="1">
    <source>
        <dbReference type="ARBA" id="ARBA00004115"/>
    </source>
</evidence>
<evidence type="ECO:0000256" key="11">
    <source>
        <dbReference type="ARBA" id="ARBA00031071"/>
    </source>
</evidence>
<dbReference type="Proteomes" id="UP000192578">
    <property type="component" value="Unassembled WGS sequence"/>
</dbReference>
<comment type="subcellular location">
    <subcellularLocation>
        <location evidence="1">Endoplasmic reticulum membrane</location>
        <topology evidence="1">Single-pass type I membrane protein</topology>
    </subcellularLocation>
</comment>
<evidence type="ECO:0000256" key="2">
    <source>
        <dbReference type="ARBA" id="ARBA00006776"/>
    </source>
</evidence>
<evidence type="ECO:0000256" key="14">
    <source>
        <dbReference type="SAM" id="SignalP"/>
    </source>
</evidence>
<feature type="transmembrane region" description="Helical" evidence="13">
    <location>
        <begin position="192"/>
        <end position="215"/>
    </location>
</feature>
<sequence length="279" mass="30901">MFRPVVFLSLFLLAGFATLSRAEEDVIIETAEETAGKADGVLQGAATDATAEEAAAPILHSPDAETTVYFTFPPNTKEIPTNKPIRLLIGFRNKGEGVFMVDYLDASLRYPMDFSYNIANLTSVRFSRAVAPREEATFDYGFYLSDAFASRPFTLNINLHYRDATDKGFIHSIYNETIQAIEVDEGLDSQTFFLYVIFGAIVVLGGVFGQQYFAAKINKKRPARKAEKSPAVESGTSKSSDVDYDWLPESSIRHLTKSPKKSPTQTPSPQQSPKAKKRV</sequence>
<evidence type="ECO:0000256" key="7">
    <source>
        <dbReference type="ARBA" id="ARBA00022989"/>
    </source>
</evidence>
<gene>
    <name evidence="15" type="ORF">BV898_08836</name>
</gene>
<dbReference type="InterPro" id="IPR005595">
    <property type="entry name" value="TRAP_alpha"/>
</dbReference>
<evidence type="ECO:0000256" key="9">
    <source>
        <dbReference type="ARBA" id="ARBA00025620"/>
    </source>
</evidence>
<dbReference type="PANTHER" id="PTHR12924">
    <property type="entry name" value="TRANSLOCON-ASSOCIATED PROTEIN, ALPHA SUBUNIT"/>
    <property type="match status" value="1"/>
</dbReference>
<comment type="caution">
    <text evidence="15">The sequence shown here is derived from an EMBL/GenBank/DDBJ whole genome shotgun (WGS) entry which is preliminary data.</text>
</comment>
<keyword evidence="5 14" id="KW-0732">Signal</keyword>
<proteinExistence type="inferred from homology"/>
<dbReference type="PANTHER" id="PTHR12924:SF0">
    <property type="entry name" value="TRANSLOCON-ASSOCIATED PROTEIN SUBUNIT ALPHA"/>
    <property type="match status" value="1"/>
</dbReference>
<dbReference type="GO" id="GO:0005789">
    <property type="term" value="C:endoplasmic reticulum membrane"/>
    <property type="evidence" value="ECO:0007669"/>
    <property type="project" value="UniProtKB-SubCell"/>
</dbReference>
<comment type="function">
    <text evidence="9">TRAP proteins are part of a complex whose function is to bind calcium to the ER membrane and thereby regulate the retention of ER resident proteins. May be involved in the recycling of the translocation apparatus after completion of the translocation process or may function as a membrane-bound chaperone facilitating folding of translocated proteins.</text>
</comment>
<keyword evidence="7 13" id="KW-1133">Transmembrane helix</keyword>
<protein>
    <recommendedName>
        <fullName evidence="3">Translocon-associated protein subunit alpha</fullName>
    </recommendedName>
    <alternativeName>
        <fullName evidence="11">Signal sequence receptor subunit alpha</fullName>
    </alternativeName>
</protein>
<comment type="subunit">
    <text evidence="10">Heterotetramer of TRAP-alpha, TRAP-beta, TRAP-delta and TRAP-gamma. Interacts with palmitoylated calnexin (CALX), the interaction is required for efficient folding of glycosylated proteins.</text>
</comment>
<feature type="chain" id="PRO_5011986285" description="Translocon-associated protein subunit alpha" evidence="14">
    <location>
        <begin position="23"/>
        <end position="279"/>
    </location>
</feature>
<evidence type="ECO:0000256" key="3">
    <source>
        <dbReference type="ARBA" id="ARBA00020280"/>
    </source>
</evidence>
<feature type="signal peptide" evidence="14">
    <location>
        <begin position="1"/>
        <end position="22"/>
    </location>
</feature>
<dbReference type="AlphaFoldDB" id="A0A1W0WPL4"/>
<keyword evidence="6" id="KW-0256">Endoplasmic reticulum</keyword>
<feature type="compositionally biased region" description="Low complexity" evidence="12">
    <location>
        <begin position="261"/>
        <end position="273"/>
    </location>
</feature>
<evidence type="ECO:0000256" key="12">
    <source>
        <dbReference type="SAM" id="MobiDB-lite"/>
    </source>
</evidence>
<feature type="region of interest" description="Disordered" evidence="12">
    <location>
        <begin position="224"/>
        <end position="279"/>
    </location>
</feature>
<evidence type="ECO:0000256" key="6">
    <source>
        <dbReference type="ARBA" id="ARBA00022824"/>
    </source>
</evidence>
<dbReference type="OrthoDB" id="1926781at2759"/>
<accession>A0A1W0WPL4</accession>
<evidence type="ECO:0000256" key="8">
    <source>
        <dbReference type="ARBA" id="ARBA00023136"/>
    </source>
</evidence>
<keyword evidence="4 13" id="KW-0812">Transmembrane</keyword>
<reference evidence="16" key="1">
    <citation type="submission" date="2017-01" db="EMBL/GenBank/DDBJ databases">
        <title>Comparative genomics of anhydrobiosis in the tardigrade Hypsibius dujardini.</title>
        <authorList>
            <person name="Yoshida Y."/>
            <person name="Koutsovoulos G."/>
            <person name="Laetsch D."/>
            <person name="Stevens L."/>
            <person name="Kumar S."/>
            <person name="Horikawa D."/>
            <person name="Ishino K."/>
            <person name="Komine S."/>
            <person name="Tomita M."/>
            <person name="Blaxter M."/>
            <person name="Arakawa K."/>
        </authorList>
    </citation>
    <scope>NUCLEOTIDE SEQUENCE [LARGE SCALE GENOMIC DNA]</scope>
    <source>
        <strain evidence="16">Z151</strain>
    </source>
</reference>
<evidence type="ECO:0000256" key="5">
    <source>
        <dbReference type="ARBA" id="ARBA00022729"/>
    </source>
</evidence>
<comment type="similarity">
    <text evidence="2">Belongs to the TRAP-alpha family.</text>
</comment>
<evidence type="ECO:0000313" key="16">
    <source>
        <dbReference type="Proteomes" id="UP000192578"/>
    </source>
</evidence>
<dbReference type="EMBL" id="MTYJ01000066">
    <property type="protein sequence ID" value="OQV17119.1"/>
    <property type="molecule type" value="Genomic_DNA"/>
</dbReference>
<evidence type="ECO:0000256" key="13">
    <source>
        <dbReference type="SAM" id="Phobius"/>
    </source>
</evidence>
<evidence type="ECO:0000313" key="15">
    <source>
        <dbReference type="EMBL" id="OQV17119.1"/>
    </source>
</evidence>
<organism evidence="15 16">
    <name type="scientific">Hypsibius exemplaris</name>
    <name type="common">Freshwater tardigrade</name>
    <dbReference type="NCBI Taxonomy" id="2072580"/>
    <lineage>
        <taxon>Eukaryota</taxon>
        <taxon>Metazoa</taxon>
        <taxon>Ecdysozoa</taxon>
        <taxon>Tardigrada</taxon>
        <taxon>Eutardigrada</taxon>
        <taxon>Parachela</taxon>
        <taxon>Hypsibioidea</taxon>
        <taxon>Hypsibiidae</taxon>
        <taxon>Hypsibius</taxon>
    </lineage>
</organism>